<keyword evidence="3" id="KW-1185">Reference proteome</keyword>
<dbReference type="RefSeq" id="XP_026626130.1">
    <property type="nucleotide sequence ID" value="XM_026766461.1"/>
</dbReference>
<name>A0A3F3Q1R7_9EURO</name>
<dbReference type="Proteomes" id="UP000253729">
    <property type="component" value="Unassembled WGS sequence"/>
</dbReference>
<feature type="compositionally biased region" description="Basic and acidic residues" evidence="1">
    <location>
        <begin position="53"/>
        <end position="63"/>
    </location>
</feature>
<feature type="region of interest" description="Disordered" evidence="1">
    <location>
        <begin position="42"/>
        <end position="94"/>
    </location>
</feature>
<dbReference type="GeneID" id="38134817"/>
<reference evidence="2 3" key="1">
    <citation type="submission" date="2018-07" db="EMBL/GenBank/DDBJ databases">
        <title>The genomes of Aspergillus section Nigri reveals drivers in fungal speciation.</title>
        <authorList>
            <consortium name="DOE Joint Genome Institute"/>
            <person name="Vesth T.C."/>
            <person name="Nybo J."/>
            <person name="Theobald S."/>
            <person name="Brandl J."/>
            <person name="Frisvad J.C."/>
            <person name="Nielsen K.F."/>
            <person name="Lyhne E.K."/>
            <person name="Kogle M.E."/>
            <person name="Kuo A."/>
            <person name="Riley R."/>
            <person name="Clum A."/>
            <person name="Nolan M."/>
            <person name="Lipzen A."/>
            <person name="Salamov A."/>
            <person name="Henrissat B."/>
            <person name="Wiebenga A."/>
            <person name="De vries R.P."/>
            <person name="Grigoriev I.V."/>
            <person name="Mortensen U.H."/>
            <person name="Andersen M.R."/>
            <person name="Baker S.E."/>
        </authorList>
    </citation>
    <scope>NUCLEOTIDE SEQUENCE [LARGE SCALE GENOMIC DNA]</scope>
    <source>
        <strain evidence="2 3">CBS 139.54b</strain>
    </source>
</reference>
<dbReference type="AlphaFoldDB" id="A0A3F3Q1R7"/>
<dbReference type="EMBL" id="KZ852048">
    <property type="protein sequence ID" value="RDH33108.1"/>
    <property type="molecule type" value="Genomic_DNA"/>
</dbReference>
<evidence type="ECO:0000256" key="1">
    <source>
        <dbReference type="SAM" id="MobiDB-lite"/>
    </source>
</evidence>
<proteinExistence type="predicted"/>
<organism evidence="2 3">
    <name type="scientific">Aspergillus welwitschiae</name>
    <dbReference type="NCBI Taxonomy" id="1341132"/>
    <lineage>
        <taxon>Eukaryota</taxon>
        <taxon>Fungi</taxon>
        <taxon>Dikarya</taxon>
        <taxon>Ascomycota</taxon>
        <taxon>Pezizomycotina</taxon>
        <taxon>Eurotiomycetes</taxon>
        <taxon>Eurotiomycetidae</taxon>
        <taxon>Eurotiales</taxon>
        <taxon>Aspergillaceae</taxon>
        <taxon>Aspergillus</taxon>
        <taxon>Aspergillus subgen. Circumdati</taxon>
    </lineage>
</organism>
<evidence type="ECO:0000313" key="2">
    <source>
        <dbReference type="EMBL" id="RDH33108.1"/>
    </source>
</evidence>
<feature type="compositionally biased region" description="Acidic residues" evidence="1">
    <location>
        <begin position="75"/>
        <end position="84"/>
    </location>
</feature>
<sequence>MGRVELLAYRPVESRQMVVGQVLLGTAAMRAAINWRTRSPWQGEQRSLVVARKSPDTNEIERRSRYKRCSSNGEDSMDETDDDAVSNGIAIDER</sequence>
<accession>A0A3F3Q1R7</accession>
<evidence type="ECO:0000313" key="3">
    <source>
        <dbReference type="Proteomes" id="UP000253729"/>
    </source>
</evidence>
<gene>
    <name evidence="2" type="ORF">BDQ94DRAFT_144510</name>
</gene>
<protein>
    <submittedName>
        <fullName evidence="2">Uncharacterized protein</fullName>
    </submittedName>
</protein>